<feature type="transmembrane region" description="Helical" evidence="7">
    <location>
        <begin position="187"/>
        <end position="207"/>
    </location>
</feature>
<evidence type="ECO:0000256" key="3">
    <source>
        <dbReference type="ARBA" id="ARBA00022692"/>
    </source>
</evidence>
<keyword evidence="2" id="KW-1003">Cell membrane</keyword>
<evidence type="ECO:0000313" key="10">
    <source>
        <dbReference type="Proteomes" id="UP001642409"/>
    </source>
</evidence>
<gene>
    <name evidence="9" type="ORF">HINF_LOCUS29624</name>
    <name evidence="8" type="ORF">HINF_LOCUS52637</name>
</gene>
<sequence length="539" mass="62097">MEEAQSQHSTQLSKQSSDPVQIYHTKIVINPLKQILIEIFLPETLYNITQSVIYFIIAHYTFSYIGQLEGIIEGIVAYVVLNLVTILISDSVVEAGFHFVTQSLENKKYNASKIYFMYSFLLGIILTLVMSLSILIGAQKQLTTFILWREQTVAEKTTYVILILSFIFSHLISSFNKFKKAEAKNYLVLNFIGLLLQLYIVTITVFFTQTNQANLNSLKLSPCLIIPIIISAIYQLFQIFHIRQKSFKYTNMLFIEKSLLKPLRPKIIFQILQSSFFNLYYNAGDQLIKLFTTQVLTYSDTPVVTFTFIQLELVNALNKSISSNLSAAFRINMQLKRYDRVFSFFLSSFWLLLVNLAYQIITFSVRNKLYKLVYNGDFDSTSELYHGSVDGLLGTFAAYSTAVIYSDLNKLIKFIIGSFKLILSVGFWFTAKYTNSGNSHYSSLLYLYKYCTDIIGFGFYILFFQKFYRLKKMNQCEQEIKEPKLILQELQTIESVSRNASEDSKSKEVKDSRDLSASKTKEIISQSWALDEVKGSKEE</sequence>
<keyword evidence="3 7" id="KW-0812">Transmembrane</keyword>
<evidence type="ECO:0000256" key="4">
    <source>
        <dbReference type="ARBA" id="ARBA00022989"/>
    </source>
</evidence>
<evidence type="ECO:0000256" key="7">
    <source>
        <dbReference type="SAM" id="Phobius"/>
    </source>
</evidence>
<feature type="transmembrane region" description="Helical" evidence="7">
    <location>
        <begin position="158"/>
        <end position="175"/>
    </location>
</feature>
<dbReference type="Proteomes" id="UP001642409">
    <property type="component" value="Unassembled WGS sequence"/>
</dbReference>
<feature type="transmembrane region" description="Helical" evidence="7">
    <location>
        <begin position="219"/>
        <end position="237"/>
    </location>
</feature>
<keyword evidence="4 7" id="KW-1133">Transmembrane helix</keyword>
<comment type="subcellular location">
    <subcellularLocation>
        <location evidence="1">Cell membrane</location>
        <topology evidence="1">Multi-pass membrane protein</topology>
    </subcellularLocation>
</comment>
<feature type="compositionally biased region" description="Basic and acidic residues" evidence="6">
    <location>
        <begin position="500"/>
        <end position="519"/>
    </location>
</feature>
<proteinExistence type="predicted"/>
<evidence type="ECO:0000256" key="1">
    <source>
        <dbReference type="ARBA" id="ARBA00004651"/>
    </source>
</evidence>
<keyword evidence="10" id="KW-1185">Reference proteome</keyword>
<evidence type="ECO:0000256" key="5">
    <source>
        <dbReference type="ARBA" id="ARBA00023136"/>
    </source>
</evidence>
<reference evidence="9 10" key="2">
    <citation type="submission" date="2024-07" db="EMBL/GenBank/DDBJ databases">
        <authorList>
            <person name="Akdeniz Z."/>
        </authorList>
    </citation>
    <scope>NUCLEOTIDE SEQUENCE [LARGE SCALE GENOMIC DNA]</scope>
</reference>
<feature type="transmembrane region" description="Helical" evidence="7">
    <location>
        <begin position="341"/>
        <end position="364"/>
    </location>
</feature>
<feature type="transmembrane region" description="Helical" evidence="7">
    <location>
        <begin position="71"/>
        <end position="93"/>
    </location>
</feature>
<dbReference type="EMBL" id="CATOUU010000983">
    <property type="protein sequence ID" value="CAI9964992.1"/>
    <property type="molecule type" value="Genomic_DNA"/>
</dbReference>
<dbReference type="EMBL" id="CAXDID020000095">
    <property type="protein sequence ID" value="CAL6024448.1"/>
    <property type="molecule type" value="Genomic_DNA"/>
</dbReference>
<reference evidence="8" key="1">
    <citation type="submission" date="2023-06" db="EMBL/GenBank/DDBJ databases">
        <authorList>
            <person name="Kurt Z."/>
        </authorList>
    </citation>
    <scope>NUCLEOTIDE SEQUENCE</scope>
</reference>
<evidence type="ECO:0000313" key="9">
    <source>
        <dbReference type="EMBL" id="CAL6024448.1"/>
    </source>
</evidence>
<keyword evidence="5 7" id="KW-0472">Membrane</keyword>
<name>A0AA86UU63_9EUKA</name>
<dbReference type="GO" id="GO:0005886">
    <property type="term" value="C:plasma membrane"/>
    <property type="evidence" value="ECO:0007669"/>
    <property type="project" value="UniProtKB-SubCell"/>
</dbReference>
<feature type="transmembrane region" description="Helical" evidence="7">
    <location>
        <begin position="411"/>
        <end position="431"/>
    </location>
</feature>
<evidence type="ECO:0000256" key="6">
    <source>
        <dbReference type="SAM" id="MobiDB-lite"/>
    </source>
</evidence>
<feature type="transmembrane region" description="Helical" evidence="7">
    <location>
        <begin position="443"/>
        <end position="463"/>
    </location>
</feature>
<organism evidence="8">
    <name type="scientific">Hexamita inflata</name>
    <dbReference type="NCBI Taxonomy" id="28002"/>
    <lineage>
        <taxon>Eukaryota</taxon>
        <taxon>Metamonada</taxon>
        <taxon>Diplomonadida</taxon>
        <taxon>Hexamitidae</taxon>
        <taxon>Hexamitinae</taxon>
        <taxon>Hexamita</taxon>
    </lineage>
</organism>
<dbReference type="PANTHER" id="PTHR43823:SF3">
    <property type="entry name" value="MULTIDRUG EXPORT PROTEIN MEPA"/>
    <property type="match status" value="1"/>
</dbReference>
<evidence type="ECO:0000256" key="2">
    <source>
        <dbReference type="ARBA" id="ARBA00022475"/>
    </source>
</evidence>
<dbReference type="AlphaFoldDB" id="A0AA86UU63"/>
<feature type="region of interest" description="Disordered" evidence="6">
    <location>
        <begin position="497"/>
        <end position="519"/>
    </location>
</feature>
<accession>A0AA86UU63</accession>
<dbReference type="PANTHER" id="PTHR43823">
    <property type="entry name" value="SPORULATION PROTEIN YKVU"/>
    <property type="match status" value="1"/>
</dbReference>
<feature type="transmembrane region" description="Helical" evidence="7">
    <location>
        <begin position="45"/>
        <end position="65"/>
    </location>
</feature>
<feature type="transmembrane region" description="Helical" evidence="7">
    <location>
        <begin position="384"/>
        <end position="404"/>
    </location>
</feature>
<comment type="caution">
    <text evidence="8">The sequence shown here is derived from an EMBL/GenBank/DDBJ whole genome shotgun (WGS) entry which is preliminary data.</text>
</comment>
<dbReference type="InterPro" id="IPR051327">
    <property type="entry name" value="MATE_MepA_subfamily"/>
</dbReference>
<evidence type="ECO:0000313" key="8">
    <source>
        <dbReference type="EMBL" id="CAI9964992.1"/>
    </source>
</evidence>
<feature type="transmembrane region" description="Helical" evidence="7">
    <location>
        <begin position="114"/>
        <end position="138"/>
    </location>
</feature>
<protein>
    <submittedName>
        <fullName evidence="8">MatE and transmembrane domain-containing protein</fullName>
    </submittedName>
    <submittedName>
        <fullName evidence="9">MatE_and transmembrane domain-containing protein</fullName>
    </submittedName>
</protein>